<protein>
    <submittedName>
        <fullName evidence="2">Uncharacterized protein LOC142163917</fullName>
    </submittedName>
</protein>
<evidence type="ECO:0000313" key="2">
    <source>
        <dbReference type="RefSeq" id="XP_075077172.1"/>
    </source>
</evidence>
<name>A0AC58RWR6_TOBAC</name>
<proteinExistence type="predicted"/>
<keyword evidence="1" id="KW-1185">Reference proteome</keyword>
<evidence type="ECO:0000313" key="1">
    <source>
        <dbReference type="Proteomes" id="UP000790787"/>
    </source>
</evidence>
<sequence length="600" mass="69195">MATTLTKTLPDLSKFEPLKDGNNYKCWSQKLLIFFEQLEVDYVLFNEPPADIIVDSPNVATTVVDDDNAKKKFEKDNKTVRGHLLNHMTNPLFDLFINYKSAKVIWDILEKKYGGDDAEKRSIWLESGSSFRWLMISRSWRRNKLKYKKKNLTLQKLISRMRTEEANRLKDKESERLKDKIKSLPLLILLKLTLWNLLCNQRQGQSSKQGGKAIVQANLTEGASRHLCANKELFHDFEESADGECVYMGDSTTAKVMGKGKILLKLTSEKTLALNNVLYVPSLRRNLVSGALLNKADLADFKNTINKGGKKYYITFVDDFSRYTKCYANEHENELRRSKRRRIEASFGPDFITTFLTENIDLDVWSDELVSIYLIEEDPKTYNEAMSKWIFKKKLRPDGIIEKCKARLIIRDFNQKKGIDYFDTYSPVTKIATIRTLVALAAINNLVIHQMDVKIAFLNGDLEEEICMSQPEGFASKQWYEKFNSTLVDNGFVVNASDTCVYFKMIGSDCVIICLYVDNMLIFGPNVNVVNETKNFLSSKFEMKDLEEVDVILGIKIKRTSNGFSLYQSHYIEKMLKRFNCFDVAPMRTPYDPSITLEKE</sequence>
<dbReference type="RefSeq" id="XP_075077172.1">
    <property type="nucleotide sequence ID" value="XM_075221071.1"/>
</dbReference>
<reference evidence="1" key="1">
    <citation type="journal article" date="2014" name="Nat. Commun.">
        <title>The tobacco genome sequence and its comparison with those of tomato and potato.</title>
        <authorList>
            <person name="Sierro N."/>
            <person name="Battey J.N."/>
            <person name="Ouadi S."/>
            <person name="Bakaher N."/>
            <person name="Bovet L."/>
            <person name="Willig A."/>
            <person name="Goepfert S."/>
            <person name="Peitsch M.C."/>
            <person name="Ivanov N.V."/>
        </authorList>
    </citation>
    <scope>NUCLEOTIDE SEQUENCE [LARGE SCALE GENOMIC DNA]</scope>
</reference>
<accession>A0AC58RWR6</accession>
<gene>
    <name evidence="2" type="primary">LOC142163917</name>
</gene>
<dbReference type="Proteomes" id="UP000790787">
    <property type="component" value="Chromosome 9"/>
</dbReference>
<reference evidence="2" key="2">
    <citation type="submission" date="2025-08" db="UniProtKB">
        <authorList>
            <consortium name="RefSeq"/>
        </authorList>
    </citation>
    <scope>IDENTIFICATION</scope>
    <source>
        <tissue evidence="2">Leaf</tissue>
    </source>
</reference>
<organism evidence="1 2">
    <name type="scientific">Nicotiana tabacum</name>
    <name type="common">Common tobacco</name>
    <dbReference type="NCBI Taxonomy" id="4097"/>
    <lineage>
        <taxon>Eukaryota</taxon>
        <taxon>Viridiplantae</taxon>
        <taxon>Streptophyta</taxon>
        <taxon>Embryophyta</taxon>
        <taxon>Tracheophyta</taxon>
        <taxon>Spermatophyta</taxon>
        <taxon>Magnoliopsida</taxon>
        <taxon>eudicotyledons</taxon>
        <taxon>Gunneridae</taxon>
        <taxon>Pentapetalae</taxon>
        <taxon>asterids</taxon>
        <taxon>lamiids</taxon>
        <taxon>Solanales</taxon>
        <taxon>Solanaceae</taxon>
        <taxon>Nicotianoideae</taxon>
        <taxon>Nicotianeae</taxon>
        <taxon>Nicotiana</taxon>
    </lineage>
</organism>